<dbReference type="GO" id="GO:0003676">
    <property type="term" value="F:nucleic acid binding"/>
    <property type="evidence" value="ECO:0007669"/>
    <property type="project" value="InterPro"/>
</dbReference>
<dbReference type="Pfam" id="PF00270">
    <property type="entry name" value="DEAD"/>
    <property type="match status" value="1"/>
</dbReference>
<dbReference type="SMART" id="SM00490">
    <property type="entry name" value="HELICc"/>
    <property type="match status" value="1"/>
</dbReference>
<dbReference type="PANTHER" id="PTHR47959">
    <property type="entry name" value="ATP-DEPENDENT RNA HELICASE RHLE-RELATED"/>
    <property type="match status" value="1"/>
</dbReference>
<reference evidence="14" key="2">
    <citation type="journal article" date="2021" name="PeerJ">
        <title>Extensive microbial diversity within the chicken gut microbiome revealed by metagenomics and culture.</title>
        <authorList>
            <person name="Gilroy R."/>
            <person name="Ravi A."/>
            <person name="Getino M."/>
            <person name="Pursley I."/>
            <person name="Horton D.L."/>
            <person name="Alikhan N.F."/>
            <person name="Baker D."/>
            <person name="Gharbi K."/>
            <person name="Hall N."/>
            <person name="Watson M."/>
            <person name="Adriaenssens E.M."/>
            <person name="Foster-Nyarko E."/>
            <person name="Jarju S."/>
            <person name="Secka A."/>
            <person name="Antonio M."/>
            <person name="Oren A."/>
            <person name="Chaudhuri R.R."/>
            <person name="La Ragione R."/>
            <person name="Hildebrand F."/>
            <person name="Pallen M.J."/>
        </authorList>
    </citation>
    <scope>NUCLEOTIDE SEQUENCE</scope>
    <source>
        <strain evidence="14">10669</strain>
    </source>
</reference>
<evidence type="ECO:0000256" key="10">
    <source>
        <dbReference type="PROSITE-ProRule" id="PRU00552"/>
    </source>
</evidence>
<organism evidence="14 15">
    <name type="scientific">Candidatus Spyradosoma merdigallinarum</name>
    <dbReference type="NCBI Taxonomy" id="2840950"/>
    <lineage>
        <taxon>Bacteria</taxon>
        <taxon>Pseudomonadati</taxon>
        <taxon>Verrucomicrobiota</taxon>
        <taxon>Opitutia</taxon>
        <taxon>Opitutia incertae sedis</taxon>
        <taxon>Candidatus Spyradosoma</taxon>
    </lineage>
</organism>
<accession>A0A9D1NJX8</accession>
<dbReference type="AlphaFoldDB" id="A0A9D1NJX8"/>
<proteinExistence type="inferred from homology"/>
<feature type="domain" description="Helicase ATP-binding" evidence="11">
    <location>
        <begin position="32"/>
        <end position="202"/>
    </location>
</feature>
<dbReference type="EMBL" id="DVOG01000132">
    <property type="protein sequence ID" value="HIV04498.1"/>
    <property type="molecule type" value="Genomic_DNA"/>
</dbReference>
<dbReference type="InterPro" id="IPR050079">
    <property type="entry name" value="DEAD_box_RNA_helicase"/>
</dbReference>
<dbReference type="InterPro" id="IPR011545">
    <property type="entry name" value="DEAD/DEAH_box_helicase_dom"/>
</dbReference>
<dbReference type="GO" id="GO:0003724">
    <property type="term" value="F:RNA helicase activity"/>
    <property type="evidence" value="ECO:0007669"/>
    <property type="project" value="UniProtKB-EC"/>
</dbReference>
<name>A0A9D1NJX8_9BACT</name>
<evidence type="ECO:0000313" key="14">
    <source>
        <dbReference type="EMBL" id="HIV04498.1"/>
    </source>
</evidence>
<dbReference type="InterPro" id="IPR027417">
    <property type="entry name" value="P-loop_NTPase"/>
</dbReference>
<evidence type="ECO:0000256" key="4">
    <source>
        <dbReference type="ARBA" id="ARBA00022801"/>
    </source>
</evidence>
<dbReference type="PANTHER" id="PTHR47959:SF1">
    <property type="entry name" value="ATP-DEPENDENT RNA HELICASE DBPA"/>
    <property type="match status" value="1"/>
</dbReference>
<dbReference type="Pfam" id="PF00271">
    <property type="entry name" value="Helicase_C"/>
    <property type="match status" value="1"/>
</dbReference>
<keyword evidence="4" id="KW-0378">Hydrolase</keyword>
<dbReference type="Gene3D" id="3.40.50.300">
    <property type="entry name" value="P-loop containing nucleotide triphosphate hydrolases"/>
    <property type="match status" value="2"/>
</dbReference>
<evidence type="ECO:0000256" key="8">
    <source>
        <dbReference type="ARBA" id="ARBA00047984"/>
    </source>
</evidence>
<dbReference type="InterPro" id="IPR014014">
    <property type="entry name" value="RNA_helicase_DEAD_Q_motif"/>
</dbReference>
<dbReference type="CDD" id="cd00268">
    <property type="entry name" value="DEADc"/>
    <property type="match status" value="1"/>
</dbReference>
<comment type="caution">
    <text evidence="14">The sequence shown here is derived from an EMBL/GenBank/DDBJ whole genome shotgun (WGS) entry which is preliminary data.</text>
</comment>
<dbReference type="InterPro" id="IPR014001">
    <property type="entry name" value="Helicase_ATP-bd"/>
</dbReference>
<keyword evidence="3" id="KW-0547">Nucleotide-binding</keyword>
<feature type="short sequence motif" description="Q motif" evidence="10">
    <location>
        <begin position="1"/>
        <end position="29"/>
    </location>
</feature>
<dbReference type="GO" id="GO:0005524">
    <property type="term" value="F:ATP binding"/>
    <property type="evidence" value="ECO:0007669"/>
    <property type="project" value="UniProtKB-KW"/>
</dbReference>
<sequence>MEFAQLGLPEYLLSTIEKIGYKTPTPIQEKAVPVALQGRDVIGAAQTGTGKTAAYALPTLARLGEPKGKPRCLVLVPTRELAMQVDEAFRRFGENTADKIALLYGGVRYDQQVKALRAGAEIVVATPGRLLDLQRQRFLDLSSIEVLVLDEVDRMLDMGFIEDVSAIIRLCPKDRQTLLFSATVNKTIREIAGWALREPVEIDVRTGTLAADTISHALYPVAGYQKYDLLLALLERTKYRSVIVFTRTKRDADRITEWLEANGIAVATMHADRTQRERVEALGGFKSGKYSVLVATDIASRGLDISGVSHVINYNVPEHPEDYVHRIGRTGRAGDEGEAFTLFSPDELSQLQAIERLLGKPIERKKLDGFRYRTEPLMLMPGAVPAARPRRRNR</sequence>
<evidence type="ECO:0000256" key="5">
    <source>
        <dbReference type="ARBA" id="ARBA00022806"/>
    </source>
</evidence>
<dbReference type="SUPFAM" id="SSF52540">
    <property type="entry name" value="P-loop containing nucleoside triphosphate hydrolases"/>
    <property type="match status" value="1"/>
</dbReference>
<dbReference type="CDD" id="cd18787">
    <property type="entry name" value="SF2_C_DEAD"/>
    <property type="match status" value="1"/>
</dbReference>
<evidence type="ECO:0000259" key="12">
    <source>
        <dbReference type="PROSITE" id="PS51194"/>
    </source>
</evidence>
<dbReference type="Proteomes" id="UP000886812">
    <property type="component" value="Unassembled WGS sequence"/>
</dbReference>
<dbReference type="SMART" id="SM00487">
    <property type="entry name" value="DEXDc"/>
    <property type="match status" value="1"/>
</dbReference>
<dbReference type="PROSITE" id="PS51192">
    <property type="entry name" value="HELICASE_ATP_BIND_1"/>
    <property type="match status" value="1"/>
</dbReference>
<evidence type="ECO:0000256" key="1">
    <source>
        <dbReference type="ARBA" id="ARBA00012552"/>
    </source>
</evidence>
<evidence type="ECO:0000256" key="2">
    <source>
        <dbReference type="ARBA" id="ARBA00022490"/>
    </source>
</evidence>
<dbReference type="GO" id="GO:0005829">
    <property type="term" value="C:cytosol"/>
    <property type="evidence" value="ECO:0007669"/>
    <property type="project" value="TreeGrafter"/>
</dbReference>
<evidence type="ECO:0000256" key="9">
    <source>
        <dbReference type="ARBA" id="ARBA00074363"/>
    </source>
</evidence>
<keyword evidence="2" id="KW-0963">Cytoplasm</keyword>
<evidence type="ECO:0000256" key="6">
    <source>
        <dbReference type="ARBA" id="ARBA00022840"/>
    </source>
</evidence>
<keyword evidence="5 14" id="KW-0347">Helicase</keyword>
<dbReference type="FunFam" id="3.40.50.300:FF:000108">
    <property type="entry name" value="ATP-dependent RNA helicase RhlE"/>
    <property type="match status" value="1"/>
</dbReference>
<dbReference type="EC" id="3.6.4.13" evidence="1"/>
<evidence type="ECO:0000256" key="3">
    <source>
        <dbReference type="ARBA" id="ARBA00022741"/>
    </source>
</evidence>
<feature type="domain" description="DEAD-box RNA helicase Q" evidence="13">
    <location>
        <begin position="1"/>
        <end position="29"/>
    </location>
</feature>
<dbReference type="GO" id="GO:0042255">
    <property type="term" value="P:ribosome assembly"/>
    <property type="evidence" value="ECO:0007669"/>
    <property type="project" value="UniProtKB-ARBA"/>
</dbReference>
<evidence type="ECO:0000256" key="7">
    <source>
        <dbReference type="ARBA" id="ARBA00038437"/>
    </source>
</evidence>
<reference evidence="14" key="1">
    <citation type="submission" date="2020-10" db="EMBL/GenBank/DDBJ databases">
        <authorList>
            <person name="Gilroy R."/>
        </authorList>
    </citation>
    <scope>NUCLEOTIDE SEQUENCE</scope>
    <source>
        <strain evidence="14">10669</strain>
    </source>
</reference>
<protein>
    <recommendedName>
        <fullName evidence="9">DEAD-box ATP-dependent RNA helicase RhpA</fullName>
        <ecNumber evidence="1">3.6.4.13</ecNumber>
    </recommendedName>
</protein>
<dbReference type="PROSITE" id="PS51195">
    <property type="entry name" value="Q_MOTIF"/>
    <property type="match status" value="1"/>
</dbReference>
<gene>
    <name evidence="14" type="ORF">IAC75_05045</name>
</gene>
<dbReference type="GO" id="GO:0016787">
    <property type="term" value="F:hydrolase activity"/>
    <property type="evidence" value="ECO:0007669"/>
    <property type="project" value="UniProtKB-KW"/>
</dbReference>
<dbReference type="InterPro" id="IPR044742">
    <property type="entry name" value="DEAD/DEAH_RhlB"/>
</dbReference>
<feature type="domain" description="Helicase C-terminal" evidence="12">
    <location>
        <begin position="225"/>
        <end position="378"/>
    </location>
</feature>
<evidence type="ECO:0000259" key="13">
    <source>
        <dbReference type="PROSITE" id="PS51195"/>
    </source>
</evidence>
<dbReference type="PROSITE" id="PS51194">
    <property type="entry name" value="HELICASE_CTER"/>
    <property type="match status" value="1"/>
</dbReference>
<comment type="similarity">
    <text evidence="7">Belongs to the DEAD box helicase family.</text>
</comment>
<comment type="catalytic activity">
    <reaction evidence="8">
        <text>ATP + H2O = ADP + phosphate + H(+)</text>
        <dbReference type="Rhea" id="RHEA:13065"/>
        <dbReference type="ChEBI" id="CHEBI:15377"/>
        <dbReference type="ChEBI" id="CHEBI:15378"/>
        <dbReference type="ChEBI" id="CHEBI:30616"/>
        <dbReference type="ChEBI" id="CHEBI:43474"/>
        <dbReference type="ChEBI" id="CHEBI:456216"/>
        <dbReference type="EC" id="3.6.4.13"/>
    </reaction>
</comment>
<dbReference type="GO" id="GO:0009266">
    <property type="term" value="P:response to temperature stimulus"/>
    <property type="evidence" value="ECO:0007669"/>
    <property type="project" value="UniProtKB-ARBA"/>
</dbReference>
<dbReference type="InterPro" id="IPR001650">
    <property type="entry name" value="Helicase_C-like"/>
</dbReference>
<keyword evidence="6" id="KW-0067">ATP-binding</keyword>
<evidence type="ECO:0000259" key="11">
    <source>
        <dbReference type="PROSITE" id="PS51192"/>
    </source>
</evidence>
<evidence type="ECO:0000313" key="15">
    <source>
        <dbReference type="Proteomes" id="UP000886812"/>
    </source>
</evidence>